<comment type="caution">
    <text evidence="1">The sequence shown here is derived from an EMBL/GenBank/DDBJ whole genome shotgun (WGS) entry which is preliminary data.</text>
</comment>
<organism evidence="1 2">
    <name type="scientific">Hymenobacter rigui</name>
    <dbReference type="NCBI Taxonomy" id="334424"/>
    <lineage>
        <taxon>Bacteria</taxon>
        <taxon>Pseudomonadati</taxon>
        <taxon>Bacteroidota</taxon>
        <taxon>Cytophagia</taxon>
        <taxon>Cytophagales</taxon>
        <taxon>Hymenobacteraceae</taxon>
        <taxon>Hymenobacter</taxon>
    </lineage>
</organism>
<sequence length="277" mass="31324">MSPFATALVDISKLLTVSAVGAALAYWFGLRGKTNEISLQRTKELNAILANMLTIWHYFAKLNQLTNLPPNQEKKMLFPMALLPVMVHQAAALNDEVFEELEKSVSNLKQYDPLAFHKLEGMGRRFAFMKDNFVAPLLSWESKQGDQTPNMMRRAMLEKISKEFEKGVVHVAQLISKKTARDVQVELDKKAPQATEELIDEYNREYYSIVTSMMPENVRPDYEAFKQMMGGAEVQGVMEQVAPLILRQGFGSFMTIINQNPSITPKELEAQMLSSLG</sequence>
<dbReference type="AlphaFoldDB" id="A0A428KGC1"/>
<dbReference type="OrthoDB" id="9858159at2"/>
<protein>
    <submittedName>
        <fullName evidence="1">Uncharacterized protein</fullName>
    </submittedName>
</protein>
<dbReference type="EMBL" id="RWIT01000013">
    <property type="protein sequence ID" value="RSK45537.1"/>
    <property type="molecule type" value="Genomic_DNA"/>
</dbReference>
<dbReference type="RefSeq" id="WP_125423399.1">
    <property type="nucleotide sequence ID" value="NZ_RWIT01000013.1"/>
</dbReference>
<gene>
    <name evidence="1" type="ORF">EI291_18260</name>
</gene>
<evidence type="ECO:0000313" key="1">
    <source>
        <dbReference type="EMBL" id="RSK45537.1"/>
    </source>
</evidence>
<proteinExistence type="predicted"/>
<name>A0A428KGC1_9BACT</name>
<accession>A0A428KGC1</accession>
<reference evidence="1 2" key="1">
    <citation type="submission" date="2018-12" db="EMBL/GenBank/DDBJ databases">
        <authorList>
            <person name="Feng G."/>
            <person name="Zhu H."/>
        </authorList>
    </citation>
    <scope>NUCLEOTIDE SEQUENCE [LARGE SCALE GENOMIC DNA]</scope>
    <source>
        <strain evidence="1 2">KCTC 12533</strain>
    </source>
</reference>
<keyword evidence="2" id="KW-1185">Reference proteome</keyword>
<dbReference type="Proteomes" id="UP000273500">
    <property type="component" value="Unassembled WGS sequence"/>
</dbReference>
<evidence type="ECO:0000313" key="2">
    <source>
        <dbReference type="Proteomes" id="UP000273500"/>
    </source>
</evidence>